<evidence type="ECO:0000256" key="1">
    <source>
        <dbReference type="ARBA" id="ARBA00012444"/>
    </source>
</evidence>
<dbReference type="InterPro" id="IPR000961">
    <property type="entry name" value="AGC-kinase_C"/>
</dbReference>
<keyword evidence="4" id="KW-0547">Nucleotide-binding</keyword>
<comment type="caution">
    <text evidence="12">The sequence shown here is derived from an EMBL/GenBank/DDBJ whole genome shotgun (WGS) entry which is preliminary data.</text>
</comment>
<dbReference type="PROSITE" id="PS50011">
    <property type="entry name" value="PROTEIN_KINASE_DOM"/>
    <property type="match status" value="1"/>
</dbReference>
<evidence type="ECO:0000256" key="4">
    <source>
        <dbReference type="ARBA" id="ARBA00022741"/>
    </source>
</evidence>
<dbReference type="SMART" id="SM00220">
    <property type="entry name" value="S_TKc"/>
    <property type="match status" value="1"/>
</dbReference>
<evidence type="ECO:0000256" key="3">
    <source>
        <dbReference type="ARBA" id="ARBA00022679"/>
    </source>
</evidence>
<dbReference type="OrthoDB" id="68483at2759"/>
<dbReference type="EMBL" id="AZGZ01000011">
    <property type="protein sequence ID" value="KZZ92400.1"/>
    <property type="molecule type" value="Genomic_DNA"/>
</dbReference>
<accession>A0A166NU14</accession>
<gene>
    <name evidence="12" type="ORF">AAP_03055</name>
</gene>
<dbReference type="InterPro" id="IPR011009">
    <property type="entry name" value="Kinase-like_dom_sf"/>
</dbReference>
<evidence type="ECO:0000313" key="13">
    <source>
        <dbReference type="Proteomes" id="UP000242877"/>
    </source>
</evidence>
<dbReference type="PANTHER" id="PTHR24353">
    <property type="entry name" value="CYCLIC NUCLEOTIDE-DEPENDENT PROTEIN KINASE"/>
    <property type="match status" value="1"/>
</dbReference>
<dbReference type="SUPFAM" id="SSF56112">
    <property type="entry name" value="Protein kinase-like (PK-like)"/>
    <property type="match status" value="1"/>
</dbReference>
<evidence type="ECO:0000256" key="2">
    <source>
        <dbReference type="ARBA" id="ARBA00022527"/>
    </source>
</evidence>
<dbReference type="PROSITE" id="PS51285">
    <property type="entry name" value="AGC_KINASE_CTER"/>
    <property type="match status" value="1"/>
</dbReference>
<dbReference type="PROSITE" id="PS00108">
    <property type="entry name" value="PROTEIN_KINASE_ST"/>
    <property type="match status" value="1"/>
</dbReference>
<evidence type="ECO:0000259" key="10">
    <source>
        <dbReference type="PROSITE" id="PS50011"/>
    </source>
</evidence>
<keyword evidence="3" id="KW-0808">Transferase</keyword>
<dbReference type="InterPro" id="IPR008271">
    <property type="entry name" value="Ser/Thr_kinase_AS"/>
</dbReference>
<dbReference type="VEuPathDB" id="FungiDB:AAP_03055"/>
<dbReference type="GO" id="GO:0004691">
    <property type="term" value="F:cAMP-dependent protein kinase activity"/>
    <property type="evidence" value="ECO:0007669"/>
    <property type="project" value="UniProtKB-EC"/>
</dbReference>
<keyword evidence="13" id="KW-1185">Reference proteome</keyword>
<organism evidence="12 13">
    <name type="scientific">Ascosphaera apis ARSEF 7405</name>
    <dbReference type="NCBI Taxonomy" id="392613"/>
    <lineage>
        <taxon>Eukaryota</taxon>
        <taxon>Fungi</taxon>
        <taxon>Dikarya</taxon>
        <taxon>Ascomycota</taxon>
        <taxon>Pezizomycotina</taxon>
        <taxon>Eurotiomycetes</taxon>
        <taxon>Eurotiomycetidae</taxon>
        <taxon>Onygenales</taxon>
        <taxon>Ascosphaeraceae</taxon>
        <taxon>Ascosphaera</taxon>
    </lineage>
</organism>
<reference evidence="12 13" key="1">
    <citation type="journal article" date="2016" name="Genome Biol. Evol.">
        <title>Divergent and convergent evolution of fungal pathogenicity.</title>
        <authorList>
            <person name="Shang Y."/>
            <person name="Xiao G."/>
            <person name="Zheng P."/>
            <person name="Cen K."/>
            <person name="Zhan S."/>
            <person name="Wang C."/>
        </authorList>
    </citation>
    <scope>NUCLEOTIDE SEQUENCE [LARGE SCALE GENOMIC DNA]</scope>
    <source>
        <strain evidence="12 13">ARSEF 7405</strain>
    </source>
</reference>
<evidence type="ECO:0000256" key="7">
    <source>
        <dbReference type="ARBA" id="ARBA00047292"/>
    </source>
</evidence>
<evidence type="ECO:0000259" key="11">
    <source>
        <dbReference type="PROSITE" id="PS51285"/>
    </source>
</evidence>
<dbReference type="PANTHER" id="PTHR24353:SF37">
    <property type="entry name" value="CAMP-DEPENDENT PROTEIN KINASE CATALYTIC SUBUNIT PRKX"/>
    <property type="match status" value="1"/>
</dbReference>
<keyword evidence="2" id="KW-0723">Serine/threonine-protein kinase</keyword>
<feature type="domain" description="AGC-kinase C-terminal" evidence="11">
    <location>
        <begin position="517"/>
        <end position="571"/>
    </location>
</feature>
<dbReference type="Pfam" id="PF00069">
    <property type="entry name" value="Pkinase"/>
    <property type="match status" value="1"/>
</dbReference>
<name>A0A166NU14_9EURO</name>
<evidence type="ECO:0000256" key="8">
    <source>
        <dbReference type="ARBA" id="ARBA00047454"/>
    </source>
</evidence>
<comment type="catalytic activity">
    <reaction evidence="8">
        <text>L-seryl-[protein] + ATP = O-phospho-L-seryl-[protein] + ADP + H(+)</text>
        <dbReference type="Rhea" id="RHEA:17989"/>
        <dbReference type="Rhea" id="RHEA-COMP:9863"/>
        <dbReference type="Rhea" id="RHEA-COMP:11604"/>
        <dbReference type="ChEBI" id="CHEBI:15378"/>
        <dbReference type="ChEBI" id="CHEBI:29999"/>
        <dbReference type="ChEBI" id="CHEBI:30616"/>
        <dbReference type="ChEBI" id="CHEBI:83421"/>
        <dbReference type="ChEBI" id="CHEBI:456216"/>
        <dbReference type="EC" id="2.7.11.11"/>
    </reaction>
</comment>
<dbReference type="GO" id="GO:0005524">
    <property type="term" value="F:ATP binding"/>
    <property type="evidence" value="ECO:0007669"/>
    <property type="project" value="UniProtKB-KW"/>
</dbReference>
<keyword evidence="6" id="KW-0067">ATP-binding</keyword>
<feature type="compositionally biased region" description="Polar residues" evidence="9">
    <location>
        <begin position="32"/>
        <end position="51"/>
    </location>
</feature>
<keyword evidence="5 12" id="KW-0418">Kinase</keyword>
<evidence type="ECO:0000313" key="12">
    <source>
        <dbReference type="EMBL" id="KZZ92400.1"/>
    </source>
</evidence>
<dbReference type="InterPro" id="IPR000719">
    <property type="entry name" value="Prot_kinase_dom"/>
</dbReference>
<evidence type="ECO:0000256" key="5">
    <source>
        <dbReference type="ARBA" id="ARBA00022777"/>
    </source>
</evidence>
<dbReference type="Proteomes" id="UP000242877">
    <property type="component" value="Unassembled WGS sequence"/>
</dbReference>
<feature type="compositionally biased region" description="Polar residues" evidence="9">
    <location>
        <begin position="84"/>
        <end position="100"/>
    </location>
</feature>
<dbReference type="GO" id="GO:0005952">
    <property type="term" value="C:cAMP-dependent protein kinase complex"/>
    <property type="evidence" value="ECO:0007669"/>
    <property type="project" value="TreeGrafter"/>
</dbReference>
<evidence type="ECO:0000256" key="6">
    <source>
        <dbReference type="ARBA" id="ARBA00022840"/>
    </source>
</evidence>
<feature type="region of interest" description="Disordered" evidence="9">
    <location>
        <begin position="32"/>
        <end position="121"/>
    </location>
</feature>
<comment type="catalytic activity">
    <reaction evidence="7">
        <text>L-threonyl-[protein] + ATP = O-phospho-L-threonyl-[protein] + ADP + H(+)</text>
        <dbReference type="Rhea" id="RHEA:46608"/>
        <dbReference type="Rhea" id="RHEA-COMP:11060"/>
        <dbReference type="Rhea" id="RHEA-COMP:11605"/>
        <dbReference type="ChEBI" id="CHEBI:15378"/>
        <dbReference type="ChEBI" id="CHEBI:30013"/>
        <dbReference type="ChEBI" id="CHEBI:30616"/>
        <dbReference type="ChEBI" id="CHEBI:61977"/>
        <dbReference type="ChEBI" id="CHEBI:456216"/>
        <dbReference type="EC" id="2.7.11.11"/>
    </reaction>
</comment>
<sequence length="571" mass="64414">MSFFTFLSHELHSNRQKRSLLQKSKRYTIQSPEINDLLSPTTPSVGLNNQNSSSRVSRRSHHDNGDSDNDDHEHVPNVNGELRSINNPSQSRATRNHNTFSSSLRSNSSMPTEGDAGKRLRRTSRFSDLFTGQVDGLPRLMITHEHNSKQSCSSPCSSEESDLKPTAMQTATPTCFTQLSSLLRSLSRRRCFRATKSRISKSINRRRDLDSAPKPTVAGICTVAGGLYEQDEDQAPTHIASFEKRVTPIRPSPRQTAGTYHLDDFTFRRITGSGSDGYVHVAQLKSSGKIFAIKVLAKQTLLEESDGVNRVNNEREILASIDHPFVTKLHGTFQDIGHLFLVMDFEEGGELQAMLRKHRTFDDYIAVFYAAEIVIALEYLHGLGIIHRDLKPENVLLDRFGHVKVADFGSSKPLHYPAKSFCGSPVYIAPEIWAGKDTPYHKRRAYGKEVDWHRKFLKCNPYKANQKVISGNIPWNNKAIGESARKLVSRFLVVDPRKRLGASQDDIREIMAAPWFESVDWDRFRSRSVRPPLIPSDDLVNGISPFDVYRQSCMVYGKPGVDVAPRSFPDF</sequence>
<dbReference type="Gene3D" id="1.10.510.10">
    <property type="entry name" value="Transferase(Phosphotransferase) domain 1"/>
    <property type="match status" value="1"/>
</dbReference>
<dbReference type="Gene3D" id="3.30.200.20">
    <property type="entry name" value="Phosphorylase Kinase, domain 1"/>
    <property type="match status" value="1"/>
</dbReference>
<dbReference type="EC" id="2.7.11.11" evidence="1"/>
<evidence type="ECO:0000256" key="9">
    <source>
        <dbReference type="SAM" id="MobiDB-lite"/>
    </source>
</evidence>
<dbReference type="AlphaFoldDB" id="A0A166NU14"/>
<protein>
    <recommendedName>
        <fullName evidence="1">cAMP-dependent protein kinase</fullName>
        <ecNumber evidence="1">2.7.11.11</ecNumber>
    </recommendedName>
</protein>
<proteinExistence type="predicted"/>
<feature type="domain" description="Protein kinase" evidence="10">
    <location>
        <begin position="265"/>
        <end position="516"/>
    </location>
</feature>